<dbReference type="Gene3D" id="3.40.50.150">
    <property type="entry name" value="Vaccinia Virus protein VP39"/>
    <property type="match status" value="1"/>
</dbReference>
<keyword evidence="3" id="KW-1185">Reference proteome</keyword>
<protein>
    <recommendedName>
        <fullName evidence="4">S-adenosyl-L-methionine-dependent methyltransferase</fullName>
    </recommendedName>
</protein>
<organism evidence="2 3">
    <name type="scientific">Sclerotinia nivalis</name>
    <dbReference type="NCBI Taxonomy" id="352851"/>
    <lineage>
        <taxon>Eukaryota</taxon>
        <taxon>Fungi</taxon>
        <taxon>Dikarya</taxon>
        <taxon>Ascomycota</taxon>
        <taxon>Pezizomycotina</taxon>
        <taxon>Leotiomycetes</taxon>
        <taxon>Helotiales</taxon>
        <taxon>Sclerotiniaceae</taxon>
        <taxon>Sclerotinia</taxon>
    </lineage>
</organism>
<dbReference type="EMBL" id="JAPEIS010000003">
    <property type="protein sequence ID" value="KAJ8068202.1"/>
    <property type="molecule type" value="Genomic_DNA"/>
</dbReference>
<feature type="compositionally biased region" description="Low complexity" evidence="1">
    <location>
        <begin position="43"/>
        <end position="59"/>
    </location>
</feature>
<gene>
    <name evidence="2" type="ORF">OCU04_003772</name>
</gene>
<dbReference type="CDD" id="cd02440">
    <property type="entry name" value="AdoMet_MTases"/>
    <property type="match status" value="1"/>
</dbReference>
<evidence type="ECO:0000313" key="2">
    <source>
        <dbReference type="EMBL" id="KAJ8068202.1"/>
    </source>
</evidence>
<reference evidence="2" key="1">
    <citation type="submission" date="2022-11" db="EMBL/GenBank/DDBJ databases">
        <title>Genome Resource of Sclerotinia nivalis Strain SnTB1, a Plant Pathogen Isolated from American Ginseng.</title>
        <authorList>
            <person name="Fan S."/>
        </authorList>
    </citation>
    <scope>NUCLEOTIDE SEQUENCE</scope>
    <source>
        <strain evidence="2">SnTB1</strain>
    </source>
</reference>
<evidence type="ECO:0000256" key="1">
    <source>
        <dbReference type="SAM" id="MobiDB-lite"/>
    </source>
</evidence>
<feature type="compositionally biased region" description="Polar residues" evidence="1">
    <location>
        <begin position="14"/>
        <end position="30"/>
    </location>
</feature>
<feature type="region of interest" description="Disordered" evidence="1">
    <location>
        <begin position="1"/>
        <end position="59"/>
    </location>
</feature>
<dbReference type="InterPro" id="IPR029063">
    <property type="entry name" value="SAM-dependent_MTases_sf"/>
</dbReference>
<proteinExistence type="predicted"/>
<dbReference type="SUPFAM" id="SSF53335">
    <property type="entry name" value="S-adenosyl-L-methionine-dependent methyltransferases"/>
    <property type="match status" value="1"/>
</dbReference>
<dbReference type="PANTHER" id="PTHR43591">
    <property type="entry name" value="METHYLTRANSFERASE"/>
    <property type="match status" value="1"/>
</dbReference>
<dbReference type="Proteomes" id="UP001152300">
    <property type="component" value="Unassembled WGS sequence"/>
</dbReference>
<name>A0A9X0ASL6_9HELO</name>
<dbReference type="AlphaFoldDB" id="A0A9X0ASL6"/>
<evidence type="ECO:0000313" key="3">
    <source>
        <dbReference type="Proteomes" id="UP001152300"/>
    </source>
</evidence>
<dbReference type="OrthoDB" id="2013972at2759"/>
<dbReference type="Pfam" id="PF13489">
    <property type="entry name" value="Methyltransf_23"/>
    <property type="match status" value="1"/>
</dbReference>
<comment type="caution">
    <text evidence="2">The sequence shown here is derived from an EMBL/GenBank/DDBJ whole genome shotgun (WGS) entry which is preliminary data.</text>
</comment>
<evidence type="ECO:0008006" key="4">
    <source>
        <dbReference type="Google" id="ProtNLM"/>
    </source>
</evidence>
<accession>A0A9X0ASL6</accession>
<dbReference type="PANTHER" id="PTHR43591:SF102">
    <property type="entry name" value="S-ADENOSYL-L-METHIONINE-DEPENDENT METHYLTRANSFERASE"/>
    <property type="match status" value="1"/>
</dbReference>
<sequence>MASNERTNDPIMTGKSNDPTSQDNDSSTGNLPLVDDNDDSADTDSAIGGLSNSSSAQSLNSSLYGHVEENGRTYHRFKEGKYPLPNDETEQERLQIQHTLFDVTLRGKLYLAPIGENPEHVLDIATGTGVWAIEFAEQHPKSNVIGTDLSPIQPLYVPSNLRFEIDDAEDEWIFPHSFNFIHGRALITCFTDPSLLIRSAFNSLAPGGYLELQDLCFPPQYIGPPPTHTAFYKWSILCTEGAAASGRPWDNSLNYKRWMQEMGFEEVVEEKFPWPVNTWAKGAYFKEIGGYVLRDLANGLEGLSLKVLGRLGWKAEEVRLLVEEVRRDLYNTDIHAYLRVNVVYGRKPGGKPKESTSMS</sequence>
<dbReference type="GO" id="GO:0008168">
    <property type="term" value="F:methyltransferase activity"/>
    <property type="evidence" value="ECO:0007669"/>
    <property type="project" value="TreeGrafter"/>
</dbReference>